<dbReference type="EMBL" id="JAGPXF010000003">
    <property type="protein sequence ID" value="KAH7252749.1"/>
    <property type="molecule type" value="Genomic_DNA"/>
</dbReference>
<reference evidence="3" key="1">
    <citation type="journal article" date="2021" name="Nat. Commun.">
        <title>Genetic determinants of endophytism in the Arabidopsis root mycobiome.</title>
        <authorList>
            <person name="Mesny F."/>
            <person name="Miyauchi S."/>
            <person name="Thiergart T."/>
            <person name="Pickel B."/>
            <person name="Atanasova L."/>
            <person name="Karlsson M."/>
            <person name="Huettel B."/>
            <person name="Barry K.W."/>
            <person name="Haridas S."/>
            <person name="Chen C."/>
            <person name="Bauer D."/>
            <person name="Andreopoulos W."/>
            <person name="Pangilinan J."/>
            <person name="LaButti K."/>
            <person name="Riley R."/>
            <person name="Lipzen A."/>
            <person name="Clum A."/>
            <person name="Drula E."/>
            <person name="Henrissat B."/>
            <person name="Kohler A."/>
            <person name="Grigoriev I.V."/>
            <person name="Martin F.M."/>
            <person name="Hacquard S."/>
        </authorList>
    </citation>
    <scope>NUCLEOTIDE SEQUENCE</scope>
    <source>
        <strain evidence="3">MPI-SDFR-AT-0068</strain>
    </source>
</reference>
<evidence type="ECO:0000313" key="3">
    <source>
        <dbReference type="EMBL" id="KAH7252749.1"/>
    </source>
</evidence>
<keyword evidence="4" id="KW-1185">Reference proteome</keyword>
<dbReference type="Proteomes" id="UP000813427">
    <property type="component" value="Unassembled WGS sequence"/>
</dbReference>
<feature type="region of interest" description="Disordered" evidence="1">
    <location>
        <begin position="175"/>
        <end position="235"/>
    </location>
</feature>
<evidence type="ECO:0000313" key="4">
    <source>
        <dbReference type="Proteomes" id="UP000813427"/>
    </source>
</evidence>
<proteinExistence type="predicted"/>
<protein>
    <submittedName>
        <fullName evidence="3">Uncharacterized protein</fullName>
    </submittedName>
</protein>
<evidence type="ECO:0000256" key="2">
    <source>
        <dbReference type="SAM" id="SignalP"/>
    </source>
</evidence>
<accession>A0A8K0WDU6</accession>
<sequence>MSASKLYLFLCLFLSASAFTLEAGTHEDVTKACDVAISTEINCHRKAISFLNGGWYGSLENDTLTDAVCTDACSRSLRDWVSTVSEDCEDEDKARAGLRIWAGWNATCLKDTKTGRYCNDIILDFTDRGEDKELPLKELCHPCYVKRIEMYKPSPYALNIKWHEEQLELVRKKCSGSDPTETSTFVSEETAPVTTAEVSKASHEANSEEEYGLLTESPEQTASSEPTVSSTPNAAAKTNQGQMLWSWSLILLLSMKLSV</sequence>
<dbReference type="OrthoDB" id="5985073at2759"/>
<gene>
    <name evidence="3" type="ORF">BKA59DRAFT_526257</name>
</gene>
<feature type="signal peptide" evidence="2">
    <location>
        <begin position="1"/>
        <end position="18"/>
    </location>
</feature>
<keyword evidence="2" id="KW-0732">Signal</keyword>
<dbReference type="AlphaFoldDB" id="A0A8K0WDU6"/>
<feature type="compositionally biased region" description="Polar residues" evidence="1">
    <location>
        <begin position="177"/>
        <end position="197"/>
    </location>
</feature>
<evidence type="ECO:0000256" key="1">
    <source>
        <dbReference type="SAM" id="MobiDB-lite"/>
    </source>
</evidence>
<comment type="caution">
    <text evidence="3">The sequence shown here is derived from an EMBL/GenBank/DDBJ whole genome shotgun (WGS) entry which is preliminary data.</text>
</comment>
<feature type="compositionally biased region" description="Polar residues" evidence="1">
    <location>
        <begin position="217"/>
        <end position="235"/>
    </location>
</feature>
<organism evidence="3 4">
    <name type="scientific">Fusarium tricinctum</name>
    <dbReference type="NCBI Taxonomy" id="61284"/>
    <lineage>
        <taxon>Eukaryota</taxon>
        <taxon>Fungi</taxon>
        <taxon>Dikarya</taxon>
        <taxon>Ascomycota</taxon>
        <taxon>Pezizomycotina</taxon>
        <taxon>Sordariomycetes</taxon>
        <taxon>Hypocreomycetidae</taxon>
        <taxon>Hypocreales</taxon>
        <taxon>Nectriaceae</taxon>
        <taxon>Fusarium</taxon>
        <taxon>Fusarium tricinctum species complex</taxon>
    </lineage>
</organism>
<name>A0A8K0WDU6_9HYPO</name>
<feature type="chain" id="PRO_5035466777" evidence="2">
    <location>
        <begin position="19"/>
        <end position="259"/>
    </location>
</feature>